<dbReference type="Pfam" id="PF08281">
    <property type="entry name" value="Sigma70_r4_2"/>
    <property type="match status" value="1"/>
</dbReference>
<dbReference type="InterPro" id="IPR013325">
    <property type="entry name" value="RNA_pol_sigma_r2"/>
</dbReference>
<evidence type="ECO:0000313" key="9">
    <source>
        <dbReference type="Proteomes" id="UP000006196"/>
    </source>
</evidence>
<evidence type="ECO:0000256" key="3">
    <source>
        <dbReference type="ARBA" id="ARBA00023082"/>
    </source>
</evidence>
<dbReference type="NCBIfam" id="NF009187">
    <property type="entry name" value="PRK12535.1"/>
    <property type="match status" value="1"/>
</dbReference>
<dbReference type="InterPro" id="IPR036388">
    <property type="entry name" value="WH-like_DNA-bd_sf"/>
</dbReference>
<evidence type="ECO:0000256" key="4">
    <source>
        <dbReference type="ARBA" id="ARBA00023125"/>
    </source>
</evidence>
<dbReference type="PANTHER" id="PTHR43133:SF61">
    <property type="entry name" value="ECF RNA POLYMERASE SIGMA FACTOR SIGC"/>
    <property type="match status" value="1"/>
</dbReference>
<keyword evidence="9" id="KW-1185">Reference proteome</keyword>
<keyword evidence="2" id="KW-0805">Transcription regulation</keyword>
<dbReference type="GO" id="GO:0006352">
    <property type="term" value="P:DNA-templated transcription initiation"/>
    <property type="evidence" value="ECO:0007669"/>
    <property type="project" value="InterPro"/>
</dbReference>
<reference evidence="8" key="1">
    <citation type="submission" date="2009-01" db="EMBL/GenBank/DDBJ databases">
        <authorList>
            <person name="Qin X."/>
            <person name="Bachman B."/>
            <person name="Battles P."/>
            <person name="Bell A."/>
            <person name="Bess C."/>
            <person name="Bickham C."/>
            <person name="Chaboub L."/>
            <person name="Chen D."/>
            <person name="Coyle M."/>
            <person name="Deiros D.R."/>
            <person name="Dinh H."/>
            <person name="Forbes L."/>
            <person name="Fowler G."/>
            <person name="Francisco L."/>
            <person name="Fu Q."/>
            <person name="Gubbala S."/>
            <person name="Hale W."/>
            <person name="Han Y."/>
            <person name="Hemphill L."/>
            <person name="Highlander S.K."/>
            <person name="Hirani K."/>
            <person name="Hogues M."/>
            <person name="Jackson L."/>
            <person name="Jakkamsetti A."/>
            <person name="Javaid M."/>
            <person name="Jiang H."/>
            <person name="Korchina V."/>
            <person name="Kovar C."/>
            <person name="Lara F."/>
            <person name="Lee S."/>
            <person name="Mata R."/>
            <person name="Mathew T."/>
            <person name="Moen C."/>
            <person name="Morales K."/>
            <person name="Munidasa M."/>
            <person name="Nazareth L."/>
            <person name="Ngo R."/>
            <person name="Nguyen L."/>
            <person name="Okwuonu G."/>
            <person name="Ongeri F."/>
            <person name="Patil S."/>
            <person name="Petrosino J."/>
            <person name="Pham C."/>
            <person name="Pham P."/>
            <person name="Pu L.-L."/>
            <person name="Puazo M."/>
            <person name="Raj R."/>
            <person name="Reid J."/>
            <person name="Rouhana J."/>
            <person name="Saada N."/>
            <person name="Shang Y."/>
            <person name="Simmons D."/>
            <person name="Thornton R."/>
            <person name="Warren J."/>
            <person name="Weissenberger G."/>
            <person name="Zhang J."/>
            <person name="Zhang L."/>
            <person name="Zhou C."/>
            <person name="Zhu D."/>
            <person name="Muzny D."/>
            <person name="Worley K."/>
            <person name="Gibbs R."/>
        </authorList>
    </citation>
    <scope>NUCLEOTIDE SEQUENCE [LARGE SCALE GENOMIC DNA]</scope>
    <source>
        <strain evidence="8">DSM 44291</strain>
    </source>
</reference>
<dbReference type="HOGENOM" id="CLU_047691_3_5_11"/>
<keyword evidence="4" id="KW-0238">DNA-binding</keyword>
<dbReference type="EMBL" id="ACHJ01000162">
    <property type="protein sequence ID" value="EEI16203.1"/>
    <property type="molecule type" value="Genomic_DNA"/>
</dbReference>
<proteinExistence type="inferred from homology"/>
<dbReference type="eggNOG" id="COG1595">
    <property type="taxonomic scope" value="Bacteria"/>
</dbReference>
<accession>C0XU56</accession>
<dbReference type="InterPro" id="IPR013324">
    <property type="entry name" value="RNA_pol_sigma_r3/r4-like"/>
</dbReference>
<dbReference type="SUPFAM" id="SSF88946">
    <property type="entry name" value="Sigma2 domain of RNA polymerase sigma factors"/>
    <property type="match status" value="1"/>
</dbReference>
<dbReference type="Gene3D" id="1.10.10.10">
    <property type="entry name" value="Winged helix-like DNA-binding domain superfamily/Winged helix DNA-binding domain"/>
    <property type="match status" value="1"/>
</dbReference>
<gene>
    <name evidence="8" type="ORF">HMPREF0298_1976</name>
</gene>
<dbReference type="Pfam" id="PF04542">
    <property type="entry name" value="Sigma70_r2"/>
    <property type="match status" value="1"/>
</dbReference>
<dbReference type="InterPro" id="IPR014284">
    <property type="entry name" value="RNA_pol_sigma-70_dom"/>
</dbReference>
<dbReference type="RefSeq" id="WP_006839269.1">
    <property type="nucleotide sequence ID" value="NZ_GG667191.1"/>
</dbReference>
<dbReference type="CDD" id="cd06171">
    <property type="entry name" value="Sigma70_r4"/>
    <property type="match status" value="1"/>
</dbReference>
<dbReference type="NCBIfam" id="TIGR02937">
    <property type="entry name" value="sigma70-ECF"/>
    <property type="match status" value="1"/>
</dbReference>
<feature type="domain" description="RNA polymerase sigma factor 70 region 4 type 2" evidence="7">
    <location>
        <begin position="162"/>
        <end position="211"/>
    </location>
</feature>
<sequence length="215" mass="24050">MVRGLPCLGNEDQDSVRFRLIMGPILLLVWFSAVSSRDSVDPVDTVTELALRAGRGDKSALTQFIEATQGDVWRFLAHLAGREQADDLTQETYLRVLGALPRFAARSSARTWLLTLARRVWIDSIRHDLARPRKSITQYDDVAAQKPSPDNPNTWSEVIDARTLLDALPAERREAIVLTQVLGYTYEEAARIAGVRIGTIRSRVARARRDLIEGA</sequence>
<dbReference type="InterPro" id="IPR013249">
    <property type="entry name" value="RNA_pol_sigma70_r4_t2"/>
</dbReference>
<evidence type="ECO:0000259" key="6">
    <source>
        <dbReference type="Pfam" id="PF04542"/>
    </source>
</evidence>
<dbReference type="SUPFAM" id="SSF88659">
    <property type="entry name" value="Sigma3 and sigma4 domains of RNA polymerase sigma factors"/>
    <property type="match status" value="1"/>
</dbReference>
<dbReference type="GO" id="GO:0003677">
    <property type="term" value="F:DNA binding"/>
    <property type="evidence" value="ECO:0007669"/>
    <property type="project" value="UniProtKB-KW"/>
</dbReference>
<evidence type="ECO:0000256" key="5">
    <source>
        <dbReference type="ARBA" id="ARBA00023163"/>
    </source>
</evidence>
<comment type="caution">
    <text evidence="8">The sequence shown here is derived from an EMBL/GenBank/DDBJ whole genome shotgun (WGS) entry which is preliminary data.</text>
</comment>
<feature type="domain" description="RNA polymerase sigma-70 region 2" evidence="6">
    <location>
        <begin position="65"/>
        <end position="127"/>
    </location>
</feature>
<keyword evidence="3" id="KW-0731">Sigma factor</keyword>
<dbReference type="InterPro" id="IPR039425">
    <property type="entry name" value="RNA_pol_sigma-70-like"/>
</dbReference>
<dbReference type="STRING" id="525263.HMPREF0298_1976"/>
<protein>
    <submittedName>
        <fullName evidence="8">Sigma-70 region 2</fullName>
    </submittedName>
</protein>
<dbReference type="PANTHER" id="PTHR43133">
    <property type="entry name" value="RNA POLYMERASE ECF-TYPE SIGMA FACTO"/>
    <property type="match status" value="1"/>
</dbReference>
<dbReference type="AlphaFoldDB" id="C0XU56"/>
<evidence type="ECO:0000313" key="8">
    <source>
        <dbReference type="EMBL" id="EEI16203.1"/>
    </source>
</evidence>
<dbReference type="Gene3D" id="1.10.1740.10">
    <property type="match status" value="1"/>
</dbReference>
<evidence type="ECO:0000259" key="7">
    <source>
        <dbReference type="Pfam" id="PF08281"/>
    </source>
</evidence>
<dbReference type="Proteomes" id="UP000006196">
    <property type="component" value="Unassembled WGS sequence"/>
</dbReference>
<dbReference type="GO" id="GO:0016987">
    <property type="term" value="F:sigma factor activity"/>
    <property type="evidence" value="ECO:0007669"/>
    <property type="project" value="UniProtKB-KW"/>
</dbReference>
<keyword evidence="5" id="KW-0804">Transcription</keyword>
<organism evidence="8 9">
    <name type="scientific">Corynebacterium lipophiloflavum (strain ATCC 700352 / DSM 44291 / CCUG 37336 / JCM 10383 / DMMZ 1944)</name>
    <dbReference type="NCBI Taxonomy" id="525263"/>
    <lineage>
        <taxon>Bacteria</taxon>
        <taxon>Bacillati</taxon>
        <taxon>Actinomycetota</taxon>
        <taxon>Actinomycetes</taxon>
        <taxon>Mycobacteriales</taxon>
        <taxon>Corynebacteriaceae</taxon>
        <taxon>Corynebacterium</taxon>
    </lineage>
</organism>
<comment type="similarity">
    <text evidence="1">Belongs to the sigma-70 factor family. ECF subfamily.</text>
</comment>
<evidence type="ECO:0000256" key="1">
    <source>
        <dbReference type="ARBA" id="ARBA00010641"/>
    </source>
</evidence>
<evidence type="ECO:0000256" key="2">
    <source>
        <dbReference type="ARBA" id="ARBA00023015"/>
    </source>
</evidence>
<name>C0XU56_CORLD</name>
<dbReference type="InterPro" id="IPR007627">
    <property type="entry name" value="RNA_pol_sigma70_r2"/>
</dbReference>